<organism evidence="1 2">
    <name type="scientific">Pajaroellobacter abortibovis</name>
    <dbReference type="NCBI Taxonomy" id="1882918"/>
    <lineage>
        <taxon>Bacteria</taxon>
        <taxon>Pseudomonadati</taxon>
        <taxon>Myxococcota</taxon>
        <taxon>Polyangia</taxon>
        <taxon>Polyangiales</taxon>
        <taxon>Polyangiaceae</taxon>
    </lineage>
</organism>
<reference evidence="1 2" key="1">
    <citation type="submission" date="2016-08" db="EMBL/GenBank/DDBJ databases">
        <title>Identification and validation of antigenic proteins from Pajaroellobacter abortibovis using de-novo genome sequence assembly and reverse vaccinology.</title>
        <authorList>
            <person name="Welly B.T."/>
            <person name="Miller M.R."/>
            <person name="Stott J.L."/>
            <person name="Blanchard M.T."/>
            <person name="Islas-Trejo A.D."/>
            <person name="O'Rourke S.M."/>
            <person name="Young A.E."/>
            <person name="Medrano J.F."/>
            <person name="Van Eenennaam A.L."/>
        </authorList>
    </citation>
    <scope>NUCLEOTIDE SEQUENCE [LARGE SCALE GENOMIC DNA]</scope>
    <source>
        <strain evidence="1 2">BTF92-0548A/99-0131</strain>
    </source>
</reference>
<evidence type="ECO:0000313" key="1">
    <source>
        <dbReference type="EMBL" id="APR99336.1"/>
    </source>
</evidence>
<accession>A0A1L6MV18</accession>
<evidence type="ECO:0000313" key="2">
    <source>
        <dbReference type="Proteomes" id="UP000185544"/>
    </source>
</evidence>
<dbReference type="Proteomes" id="UP000185544">
    <property type="component" value="Chromosome"/>
</dbReference>
<sequence>MGSSSQYILSIQSLLFIIDGVLMRRFSLFLMLGYSAAVVDCDGLKSQSTAAFFDLSIVPVLADDSADPSLMSSVGWKVKLEEACLAFGPIYLYHDAEQHEAACRPSPLHWLKAGWSWLLPSVYAHGAYDGDGEMSEVCGEWTKRVALNVLSNQMLLFQTLSGRTESVTSFSVVLGPVRSKEASVCHQGEYAYARGVASKDGKEILFEGGLFHQDGEEEPRAHRLPVRDVSIEDGGEIQLLVDSTQWFDEVDFAGLTVYNDDGRRRILPRSEAAVLWRRKLESDQSFRIVQVLNKKR</sequence>
<protein>
    <submittedName>
        <fullName evidence="1">Uncharacterized protein</fullName>
    </submittedName>
</protein>
<keyword evidence="2" id="KW-1185">Reference proteome</keyword>
<dbReference type="KEGG" id="pabo:BCY86_00570"/>
<dbReference type="STRING" id="1882918.BCY86_00570"/>
<dbReference type="EMBL" id="CP016908">
    <property type="protein sequence ID" value="APR99336.1"/>
    <property type="molecule type" value="Genomic_DNA"/>
</dbReference>
<proteinExistence type="predicted"/>
<gene>
    <name evidence="1" type="ORF">BCY86_00570</name>
</gene>
<dbReference type="AlphaFoldDB" id="A0A1L6MV18"/>
<name>A0A1L6MV18_9BACT</name>